<feature type="transmembrane region" description="Helical" evidence="7">
    <location>
        <begin position="240"/>
        <end position="263"/>
    </location>
</feature>
<evidence type="ECO:0000256" key="5">
    <source>
        <dbReference type="ARBA" id="ARBA00022989"/>
    </source>
</evidence>
<dbReference type="PANTHER" id="PTHR13325:SF3">
    <property type="entry name" value="MEMBRANE-BOUND TRANSCRIPTION FACTOR SITE-2 PROTEASE"/>
    <property type="match status" value="1"/>
</dbReference>
<feature type="domain" description="Peptidase M50" evidence="8">
    <location>
        <begin position="187"/>
        <end position="263"/>
    </location>
</feature>
<dbReference type="GO" id="GO:0031293">
    <property type="term" value="P:membrane protein intracellular domain proteolysis"/>
    <property type="evidence" value="ECO:0007669"/>
    <property type="project" value="TreeGrafter"/>
</dbReference>
<evidence type="ECO:0000256" key="4">
    <source>
        <dbReference type="ARBA" id="ARBA00022692"/>
    </source>
</evidence>
<feature type="transmembrane region" description="Helical" evidence="7">
    <location>
        <begin position="269"/>
        <end position="289"/>
    </location>
</feature>
<keyword evidence="5 7" id="KW-1133">Transmembrane helix</keyword>
<dbReference type="Proteomes" id="UP000023775">
    <property type="component" value="Unassembled WGS sequence"/>
</dbReference>
<comment type="subcellular location">
    <subcellularLocation>
        <location evidence="2">Endomembrane system</location>
        <topology evidence="2">Multi-pass membrane protein</topology>
    </subcellularLocation>
</comment>
<evidence type="ECO:0000256" key="1">
    <source>
        <dbReference type="ARBA" id="ARBA00001947"/>
    </source>
</evidence>
<dbReference type="InterPro" id="IPR008915">
    <property type="entry name" value="Peptidase_M50"/>
</dbReference>
<sequence>MTPLPPLRDDLRLDAAAPGLDGAPQWVLSDAFSGRYYKLTATALRLLRHWSCGNAEGVLAAANREVGLPLNEQDLQQLLLFLRGHDLISSRDPMQRAGYPEKATRRRVSFWRHLLHQYLFFRLPLWRPDPLLTRLWPTLRRLAGLRLLLPWLLLVALFLLGRDWARYHHAFPQLFNLEGALLLGASLLLAKFCHELGHAFMAKRAGCRVRSMGVAFVVMLPMFYTDVSDAWRVQDRRARLWIGAGGVLAEMLLASLALLAWLLLPDGMLRSAALLLSSVTWVGSLLINLNPLMRFDGYFLLSDLWRIDNLQDRAFALCRWHLRELLFGYGSATPEVWSPRMRRRLLLWGYASWVWRFILFLGIALTVYHFFFKLLGIALMAVEIGWFIALPIVRELTLWWQQRQRANARRALLTAAGLLLLLGALLIPWRTRIAIPAMLEAGYVGTLYAPVPARVQRVLIADGDRVEANQVLISLSSPDLDARLAIARHRVTALELELRRQSARKETASDGPVLARRLAEALTEYRGWVAQRERLQLRALQAGVVRDLARDLAPGRWLGVEQPLLRIVDTGVGRVRGYVQEESLARLTPGARGEFIADDPSAAALPVRLDHIDATGIASLPLEALASDRGGPIGVRRDAEQRAVPLQAHYGVTLSPAHPLPGAGQQRGLVLLDGQAESLLGRFGRRAWALAIRESGF</sequence>
<keyword evidence="6 7" id="KW-0472">Membrane</keyword>
<dbReference type="GO" id="GO:0004222">
    <property type="term" value="F:metalloendopeptidase activity"/>
    <property type="evidence" value="ECO:0007669"/>
    <property type="project" value="InterPro"/>
</dbReference>
<dbReference type="EMBL" id="APVG01000071">
    <property type="protein sequence ID" value="ENY70500.1"/>
    <property type="molecule type" value="Genomic_DNA"/>
</dbReference>
<evidence type="ECO:0000259" key="8">
    <source>
        <dbReference type="Pfam" id="PF02163"/>
    </source>
</evidence>
<feature type="transmembrane region" description="Helical" evidence="7">
    <location>
        <begin position="345"/>
        <end position="364"/>
    </location>
</feature>
<keyword evidence="4 7" id="KW-0812">Transmembrane</keyword>
<feature type="transmembrane region" description="Helical" evidence="7">
    <location>
        <begin position="143"/>
        <end position="160"/>
    </location>
</feature>
<evidence type="ECO:0000313" key="10">
    <source>
        <dbReference type="Proteomes" id="UP000023775"/>
    </source>
</evidence>
<evidence type="ECO:0000313" key="9">
    <source>
        <dbReference type="EMBL" id="ENY70500.1"/>
    </source>
</evidence>
<comment type="similarity">
    <text evidence="3">Belongs to the peptidase M50B family.</text>
</comment>
<accession>N9TWP7</accession>
<dbReference type="GO" id="GO:0016020">
    <property type="term" value="C:membrane"/>
    <property type="evidence" value="ECO:0007669"/>
    <property type="project" value="InterPro"/>
</dbReference>
<feature type="transmembrane region" description="Helical" evidence="7">
    <location>
        <begin position="411"/>
        <end position="429"/>
    </location>
</feature>
<dbReference type="AlphaFoldDB" id="N9TWP7"/>
<dbReference type="eggNOG" id="COG1994">
    <property type="taxonomic scope" value="Bacteria"/>
</dbReference>
<evidence type="ECO:0000256" key="3">
    <source>
        <dbReference type="ARBA" id="ARBA00007931"/>
    </source>
</evidence>
<dbReference type="OrthoDB" id="9759690at2"/>
<dbReference type="GO" id="GO:0005737">
    <property type="term" value="C:cytoplasm"/>
    <property type="evidence" value="ECO:0007669"/>
    <property type="project" value="TreeGrafter"/>
</dbReference>
<organism evidence="9 10">
    <name type="scientific">Aeromonas diversa CDC 2478-85</name>
    <dbReference type="NCBI Taxonomy" id="1268237"/>
    <lineage>
        <taxon>Bacteria</taxon>
        <taxon>Pseudomonadati</taxon>
        <taxon>Pseudomonadota</taxon>
        <taxon>Gammaproteobacteria</taxon>
        <taxon>Aeromonadales</taxon>
        <taxon>Aeromonadaceae</taxon>
        <taxon>Aeromonas</taxon>
    </lineage>
</organism>
<reference evidence="9 10" key="1">
    <citation type="journal article" date="2013" name="Genome Announc.">
        <title>Draft Genome Sequence of the Aeromonas diversa Type Strain.</title>
        <authorList>
            <person name="Farfan M."/>
            <person name="Spataro N."/>
            <person name="Sanglas A."/>
            <person name="Albarral V."/>
            <person name="Loren J.G."/>
            <person name="Bosch E."/>
            <person name="Fuste M.C."/>
        </authorList>
    </citation>
    <scope>NUCLEOTIDE SEQUENCE [LARGE SCALE GENOMIC DNA]</scope>
    <source>
        <strain evidence="9 10">2478-85</strain>
    </source>
</reference>
<dbReference type="GO" id="GO:0012505">
    <property type="term" value="C:endomembrane system"/>
    <property type="evidence" value="ECO:0007669"/>
    <property type="project" value="UniProtKB-SubCell"/>
</dbReference>
<evidence type="ECO:0000256" key="2">
    <source>
        <dbReference type="ARBA" id="ARBA00004127"/>
    </source>
</evidence>
<dbReference type="Gene3D" id="2.40.50.100">
    <property type="match status" value="1"/>
</dbReference>
<dbReference type="InterPro" id="IPR001193">
    <property type="entry name" value="MBTPS2"/>
</dbReference>
<dbReference type="eggNOG" id="COG0845">
    <property type="taxonomic scope" value="Bacteria"/>
</dbReference>
<feature type="transmembrane region" description="Helical" evidence="7">
    <location>
        <begin position="370"/>
        <end position="390"/>
    </location>
</feature>
<gene>
    <name evidence="9" type="ORF">G114_17991</name>
</gene>
<keyword evidence="10" id="KW-1185">Reference proteome</keyword>
<comment type="caution">
    <text evidence="9">The sequence shown here is derived from an EMBL/GenBank/DDBJ whole genome shotgun (WGS) entry which is preliminary data.</text>
</comment>
<dbReference type="RefSeq" id="WP_005361662.1">
    <property type="nucleotide sequence ID" value="NZ_APVG01000071.1"/>
</dbReference>
<proteinExistence type="inferred from homology"/>
<dbReference type="Pfam" id="PF02163">
    <property type="entry name" value="Peptidase_M50"/>
    <property type="match status" value="1"/>
</dbReference>
<evidence type="ECO:0000256" key="6">
    <source>
        <dbReference type="ARBA" id="ARBA00023136"/>
    </source>
</evidence>
<evidence type="ECO:0000256" key="7">
    <source>
        <dbReference type="SAM" id="Phobius"/>
    </source>
</evidence>
<protein>
    <submittedName>
        <fullName evidence="9">Peptidase M50</fullName>
    </submittedName>
</protein>
<dbReference type="PATRIC" id="fig|1268237.3.peg.3529"/>
<name>N9TWP7_9GAMM</name>
<dbReference type="PANTHER" id="PTHR13325">
    <property type="entry name" value="PROTEASE M50 MEMBRANE-BOUND TRANSCRIPTION FACTOR SITE 2 PROTEASE"/>
    <property type="match status" value="1"/>
</dbReference>
<comment type="cofactor">
    <cofactor evidence="1">
        <name>Zn(2+)</name>
        <dbReference type="ChEBI" id="CHEBI:29105"/>
    </cofactor>
</comment>